<feature type="compositionally biased region" description="Basic and acidic residues" evidence="1">
    <location>
        <begin position="50"/>
        <end position="65"/>
    </location>
</feature>
<sequence>TEAELFSARDRLLPNPHEKGDQLEIEVEPHMERRKSGEDAHTLDTLSPRVDSETSEAHTLTREGSRSQPMLRTSDLKCNRS</sequence>
<dbReference type="EMBL" id="BDIP01007851">
    <property type="protein sequence ID" value="GIQ91514.1"/>
    <property type="molecule type" value="Genomic_DNA"/>
</dbReference>
<accession>A0A9K3GPS9</accession>
<feature type="region of interest" description="Disordered" evidence="1">
    <location>
        <begin position="1"/>
        <end position="81"/>
    </location>
</feature>
<keyword evidence="3" id="KW-1185">Reference proteome</keyword>
<dbReference type="Proteomes" id="UP000265618">
    <property type="component" value="Unassembled WGS sequence"/>
</dbReference>
<evidence type="ECO:0000313" key="2">
    <source>
        <dbReference type="EMBL" id="GIQ91514.1"/>
    </source>
</evidence>
<feature type="non-terminal residue" evidence="2">
    <location>
        <position position="1"/>
    </location>
</feature>
<reference evidence="2 3" key="1">
    <citation type="journal article" date="2018" name="PLoS ONE">
        <title>The draft genome of Kipferlia bialata reveals reductive genome evolution in fornicate parasites.</title>
        <authorList>
            <person name="Tanifuji G."/>
            <person name="Takabayashi S."/>
            <person name="Kume K."/>
            <person name="Takagi M."/>
            <person name="Nakayama T."/>
            <person name="Kamikawa R."/>
            <person name="Inagaki Y."/>
            <person name="Hashimoto T."/>
        </authorList>
    </citation>
    <scope>NUCLEOTIDE SEQUENCE [LARGE SCALE GENOMIC DNA]</scope>
    <source>
        <strain evidence="2">NY0173</strain>
    </source>
</reference>
<feature type="non-terminal residue" evidence="2">
    <location>
        <position position="81"/>
    </location>
</feature>
<dbReference type="AlphaFoldDB" id="A0A9K3GPS9"/>
<name>A0A9K3GPS9_9EUKA</name>
<evidence type="ECO:0000313" key="3">
    <source>
        <dbReference type="Proteomes" id="UP000265618"/>
    </source>
</evidence>
<comment type="caution">
    <text evidence="2">The sequence shown here is derived from an EMBL/GenBank/DDBJ whole genome shotgun (WGS) entry which is preliminary data.</text>
</comment>
<proteinExistence type="predicted"/>
<protein>
    <submittedName>
        <fullName evidence="2">Uncharacterized protein</fullName>
    </submittedName>
</protein>
<organism evidence="2 3">
    <name type="scientific">Kipferlia bialata</name>
    <dbReference type="NCBI Taxonomy" id="797122"/>
    <lineage>
        <taxon>Eukaryota</taxon>
        <taxon>Metamonada</taxon>
        <taxon>Carpediemonas-like organisms</taxon>
        <taxon>Kipferlia</taxon>
    </lineage>
</organism>
<evidence type="ECO:0000256" key="1">
    <source>
        <dbReference type="SAM" id="MobiDB-lite"/>
    </source>
</evidence>
<feature type="compositionally biased region" description="Basic and acidic residues" evidence="1">
    <location>
        <begin position="7"/>
        <end position="42"/>
    </location>
</feature>
<gene>
    <name evidence="2" type="ORF">KIPB_014802</name>
</gene>